<dbReference type="EMBL" id="JADCNM010000104">
    <property type="protein sequence ID" value="KAG0450628.1"/>
    <property type="molecule type" value="Genomic_DNA"/>
</dbReference>
<organism evidence="2 3">
    <name type="scientific">Vanilla planifolia</name>
    <name type="common">Vanilla</name>
    <dbReference type="NCBI Taxonomy" id="51239"/>
    <lineage>
        <taxon>Eukaryota</taxon>
        <taxon>Viridiplantae</taxon>
        <taxon>Streptophyta</taxon>
        <taxon>Embryophyta</taxon>
        <taxon>Tracheophyta</taxon>
        <taxon>Spermatophyta</taxon>
        <taxon>Magnoliopsida</taxon>
        <taxon>Liliopsida</taxon>
        <taxon>Asparagales</taxon>
        <taxon>Orchidaceae</taxon>
        <taxon>Vanilloideae</taxon>
        <taxon>Vanilleae</taxon>
        <taxon>Vanilla</taxon>
    </lineage>
</organism>
<protein>
    <submittedName>
        <fullName evidence="2">Uncharacterized protein</fullName>
    </submittedName>
</protein>
<sequence length="50" mass="5027">MGSSLPPEASDGKEFMTGASSFSGDGGDLLVTVVRTTSGFSSEKLASKAQ</sequence>
<reference evidence="2 3" key="1">
    <citation type="journal article" date="2020" name="Nat. Food">
        <title>A phased Vanilla planifolia genome enables genetic improvement of flavour and production.</title>
        <authorList>
            <person name="Hasing T."/>
            <person name="Tang H."/>
            <person name="Brym M."/>
            <person name="Khazi F."/>
            <person name="Huang T."/>
            <person name="Chambers A.H."/>
        </authorList>
    </citation>
    <scope>NUCLEOTIDE SEQUENCE [LARGE SCALE GENOMIC DNA]</scope>
    <source>
        <tissue evidence="2">Leaf</tissue>
    </source>
</reference>
<gene>
    <name evidence="2" type="ORF">HPP92_026636</name>
</gene>
<feature type="non-terminal residue" evidence="2">
    <location>
        <position position="50"/>
    </location>
</feature>
<dbReference type="AlphaFoldDB" id="A0A835PDL1"/>
<feature type="region of interest" description="Disordered" evidence="1">
    <location>
        <begin position="1"/>
        <end position="27"/>
    </location>
</feature>
<evidence type="ECO:0000256" key="1">
    <source>
        <dbReference type="SAM" id="MobiDB-lite"/>
    </source>
</evidence>
<evidence type="ECO:0000313" key="3">
    <source>
        <dbReference type="Proteomes" id="UP000639772"/>
    </source>
</evidence>
<evidence type="ECO:0000313" key="2">
    <source>
        <dbReference type="EMBL" id="KAG0450628.1"/>
    </source>
</evidence>
<comment type="caution">
    <text evidence="2">The sequence shown here is derived from an EMBL/GenBank/DDBJ whole genome shotgun (WGS) entry which is preliminary data.</text>
</comment>
<name>A0A835PDL1_VANPL</name>
<accession>A0A835PDL1</accession>
<proteinExistence type="predicted"/>
<dbReference type="Proteomes" id="UP000639772">
    <property type="component" value="Unassembled WGS sequence"/>
</dbReference>